<organism evidence="1 2">
    <name type="scientific">Apolygus lucorum</name>
    <name type="common">Small green plant bug</name>
    <name type="synonym">Lygocoris lucorum</name>
    <dbReference type="NCBI Taxonomy" id="248454"/>
    <lineage>
        <taxon>Eukaryota</taxon>
        <taxon>Metazoa</taxon>
        <taxon>Ecdysozoa</taxon>
        <taxon>Arthropoda</taxon>
        <taxon>Hexapoda</taxon>
        <taxon>Insecta</taxon>
        <taxon>Pterygota</taxon>
        <taxon>Neoptera</taxon>
        <taxon>Paraneoptera</taxon>
        <taxon>Hemiptera</taxon>
        <taxon>Heteroptera</taxon>
        <taxon>Panheteroptera</taxon>
        <taxon>Cimicomorpha</taxon>
        <taxon>Miridae</taxon>
        <taxon>Mirini</taxon>
        <taxon>Apolygus</taxon>
    </lineage>
</organism>
<reference evidence="1" key="1">
    <citation type="journal article" date="2021" name="Mol. Ecol. Resour.">
        <title>Apolygus lucorum genome provides insights into omnivorousness and mesophyll feeding.</title>
        <authorList>
            <person name="Liu Y."/>
            <person name="Liu H."/>
            <person name="Wang H."/>
            <person name="Huang T."/>
            <person name="Liu B."/>
            <person name="Yang B."/>
            <person name="Yin L."/>
            <person name="Li B."/>
            <person name="Zhang Y."/>
            <person name="Zhang S."/>
            <person name="Jiang F."/>
            <person name="Zhang X."/>
            <person name="Ren Y."/>
            <person name="Wang B."/>
            <person name="Wang S."/>
            <person name="Lu Y."/>
            <person name="Wu K."/>
            <person name="Fan W."/>
            <person name="Wang G."/>
        </authorList>
    </citation>
    <scope>NUCLEOTIDE SEQUENCE</scope>
    <source>
        <strain evidence="1">12Hb</strain>
    </source>
</reference>
<accession>A0A8S9X1K4</accession>
<name>A0A8S9X1K4_APOLU</name>
<protein>
    <submittedName>
        <fullName evidence="1">Uncharacterized protein</fullName>
    </submittedName>
</protein>
<dbReference type="AlphaFoldDB" id="A0A8S9X1K4"/>
<sequence>MVKIEAGNPILEVLSVPTFMARLQIDTFQSFPVALNHATAVLARGLIHGASSSHPVGRIRLDESPKPCV</sequence>
<comment type="caution">
    <text evidence="1">The sequence shown here is derived from an EMBL/GenBank/DDBJ whole genome shotgun (WGS) entry which is preliminary data.</text>
</comment>
<dbReference type="EMBL" id="WIXP02000012">
    <property type="protein sequence ID" value="KAF6202349.1"/>
    <property type="molecule type" value="Genomic_DNA"/>
</dbReference>
<gene>
    <name evidence="1" type="ORF">GE061_004747</name>
</gene>
<keyword evidence="2" id="KW-1185">Reference proteome</keyword>
<dbReference type="Proteomes" id="UP000466442">
    <property type="component" value="Linkage Group LG12"/>
</dbReference>
<evidence type="ECO:0000313" key="2">
    <source>
        <dbReference type="Proteomes" id="UP000466442"/>
    </source>
</evidence>
<proteinExistence type="predicted"/>
<evidence type="ECO:0000313" key="1">
    <source>
        <dbReference type="EMBL" id="KAF6202349.1"/>
    </source>
</evidence>